<gene>
    <name evidence="2" type="ORF">LR394_27190</name>
</gene>
<reference evidence="2" key="1">
    <citation type="submission" date="2021-11" db="EMBL/GenBank/DDBJ databases">
        <title>Streptomyces corallinus and Kineosporia corallina sp. nov., two new coral-derived marine actinobacteria.</title>
        <authorList>
            <person name="Buangrab K."/>
            <person name="Sutthacheep M."/>
            <person name="Yeemin T."/>
            <person name="Harunari E."/>
            <person name="Igarashi Y."/>
            <person name="Sripreechasak P."/>
            <person name="Kanchanasin P."/>
            <person name="Tanasupawat S."/>
            <person name="Phongsopitanun W."/>
        </authorList>
    </citation>
    <scope>NUCLEOTIDE SEQUENCE</scope>
    <source>
        <strain evidence="2">JCM 31032</strain>
    </source>
</reference>
<dbReference type="SMART" id="SM00458">
    <property type="entry name" value="RICIN"/>
    <property type="match status" value="1"/>
</dbReference>
<evidence type="ECO:0000259" key="1">
    <source>
        <dbReference type="SMART" id="SM00458"/>
    </source>
</evidence>
<dbReference type="RefSeq" id="WP_231447266.1">
    <property type="nucleotide sequence ID" value="NZ_JAJOMB010000017.1"/>
</dbReference>
<dbReference type="SUPFAM" id="SSF50370">
    <property type="entry name" value="Ricin B-like lectins"/>
    <property type="match status" value="1"/>
</dbReference>
<sequence>MAAALMMVFSVPVVAAHAEDGSHGSGGPGPAKVTTEPEAGIRASAVREYRLRLRADGDKFCMSTSNGKAVLKKCSSSSKYQRWQIGKINGYPVWINVGHPGKALTVNSFSPGAPLLLKSAVGNGKQSFQYADLDQIVYATSSPTLVLAAGDAKSGSAVRLEQDLDVGRQKWALLVVQ</sequence>
<dbReference type="InterPro" id="IPR035992">
    <property type="entry name" value="Ricin_B-like_lectins"/>
</dbReference>
<proteinExistence type="predicted"/>
<feature type="domain" description="Ricin B lectin" evidence="1">
    <location>
        <begin position="47"/>
        <end position="174"/>
    </location>
</feature>
<keyword evidence="3" id="KW-1185">Reference proteome</keyword>
<evidence type="ECO:0000313" key="2">
    <source>
        <dbReference type="EMBL" id="MCD5314598.1"/>
    </source>
</evidence>
<evidence type="ECO:0000313" key="3">
    <source>
        <dbReference type="Proteomes" id="UP001138997"/>
    </source>
</evidence>
<protein>
    <submittedName>
        <fullName evidence="2">RICIN domain-containing protein</fullName>
    </submittedName>
</protein>
<dbReference type="CDD" id="cd00161">
    <property type="entry name" value="beta-trefoil_Ricin-like"/>
    <property type="match status" value="1"/>
</dbReference>
<dbReference type="EMBL" id="JAJOMB010000017">
    <property type="protein sequence ID" value="MCD5314598.1"/>
    <property type="molecule type" value="Genomic_DNA"/>
</dbReference>
<dbReference type="AlphaFoldDB" id="A0A9X1NK48"/>
<dbReference type="Proteomes" id="UP001138997">
    <property type="component" value="Unassembled WGS sequence"/>
</dbReference>
<accession>A0A9X1NK48</accession>
<organism evidence="2 3">
    <name type="scientific">Kineosporia babensis</name>
    <dbReference type="NCBI Taxonomy" id="499548"/>
    <lineage>
        <taxon>Bacteria</taxon>
        <taxon>Bacillati</taxon>
        <taxon>Actinomycetota</taxon>
        <taxon>Actinomycetes</taxon>
        <taxon>Kineosporiales</taxon>
        <taxon>Kineosporiaceae</taxon>
        <taxon>Kineosporia</taxon>
    </lineage>
</organism>
<comment type="caution">
    <text evidence="2">The sequence shown here is derived from an EMBL/GenBank/DDBJ whole genome shotgun (WGS) entry which is preliminary data.</text>
</comment>
<name>A0A9X1NK48_9ACTN</name>
<dbReference type="PROSITE" id="PS50231">
    <property type="entry name" value="RICIN_B_LECTIN"/>
    <property type="match status" value="1"/>
</dbReference>
<dbReference type="Gene3D" id="2.80.10.50">
    <property type="match status" value="1"/>
</dbReference>
<dbReference type="InterPro" id="IPR000772">
    <property type="entry name" value="Ricin_B_lectin"/>
</dbReference>